<gene>
    <name evidence="10" type="primary">murG</name>
    <name evidence="13" type="ORF">A3A32_02345</name>
</gene>
<comment type="pathway">
    <text evidence="10">Cell wall biogenesis; peptidoglycan biosynthesis.</text>
</comment>
<keyword evidence="4 10" id="KW-0808">Transferase</keyword>
<evidence type="ECO:0000256" key="8">
    <source>
        <dbReference type="ARBA" id="ARBA00023306"/>
    </source>
</evidence>
<feature type="binding site" evidence="10">
    <location>
        <position position="171"/>
    </location>
    <ligand>
        <name>UDP-N-acetyl-alpha-D-glucosamine</name>
        <dbReference type="ChEBI" id="CHEBI:57705"/>
    </ligand>
</feature>
<dbReference type="GO" id="GO:0051301">
    <property type="term" value="P:cell division"/>
    <property type="evidence" value="ECO:0007669"/>
    <property type="project" value="UniProtKB-KW"/>
</dbReference>
<dbReference type="GO" id="GO:0050511">
    <property type="term" value="F:undecaprenyldiphospho-muramoylpentapeptide beta-N-acetylglucosaminyltransferase activity"/>
    <property type="evidence" value="ECO:0007669"/>
    <property type="project" value="UniProtKB-UniRule"/>
</dbReference>
<dbReference type="Pfam" id="PF04101">
    <property type="entry name" value="Glyco_tran_28_C"/>
    <property type="match status" value="1"/>
</dbReference>
<dbReference type="GO" id="GO:0051991">
    <property type="term" value="F:UDP-N-acetyl-D-glucosamine:N-acetylmuramoyl-L-alanyl-D-glutamyl-meso-2,6-diaminopimelyl-D-alanyl-D-alanine-diphosphoundecaprenol 4-beta-N-acetylglucosaminlytransferase activity"/>
    <property type="evidence" value="ECO:0007669"/>
    <property type="project" value="RHEA"/>
</dbReference>
<dbReference type="UniPathway" id="UPA00219"/>
<comment type="function">
    <text evidence="10">Cell wall formation. Catalyzes the transfer of a GlcNAc subunit on undecaprenyl-pyrophosphoryl-MurNAc-pentapeptide (lipid intermediate I) to form undecaprenyl-pyrophosphoryl-MurNAc-(pentapeptide)GlcNAc (lipid intermediate II).</text>
</comment>
<evidence type="ECO:0000256" key="1">
    <source>
        <dbReference type="ARBA" id="ARBA00022475"/>
    </source>
</evidence>
<keyword evidence="1 10" id="KW-1003">Cell membrane</keyword>
<dbReference type="PANTHER" id="PTHR21015">
    <property type="entry name" value="UDP-N-ACETYLGLUCOSAMINE--N-ACETYLMURAMYL-(PENTAPEPTIDE) PYROPHOSPHORYL-UNDECAPRENOL N-ACETYLGLUCOSAMINE TRANSFERASE 1"/>
    <property type="match status" value="1"/>
</dbReference>
<keyword evidence="9 10" id="KW-0961">Cell wall biogenesis/degradation</keyword>
<evidence type="ECO:0000256" key="2">
    <source>
        <dbReference type="ARBA" id="ARBA00022618"/>
    </source>
</evidence>
<dbReference type="SUPFAM" id="SSF53756">
    <property type="entry name" value="UDP-Glycosyltransferase/glycogen phosphorylase"/>
    <property type="match status" value="1"/>
</dbReference>
<dbReference type="EMBL" id="MHUI01000002">
    <property type="protein sequence ID" value="OHA75910.1"/>
    <property type="molecule type" value="Genomic_DNA"/>
</dbReference>
<dbReference type="GO" id="GO:0008360">
    <property type="term" value="P:regulation of cell shape"/>
    <property type="evidence" value="ECO:0007669"/>
    <property type="project" value="UniProtKB-KW"/>
</dbReference>
<evidence type="ECO:0000259" key="12">
    <source>
        <dbReference type="Pfam" id="PF04101"/>
    </source>
</evidence>
<dbReference type="GO" id="GO:0009252">
    <property type="term" value="P:peptidoglycan biosynthetic process"/>
    <property type="evidence" value="ECO:0007669"/>
    <property type="project" value="UniProtKB-UniRule"/>
</dbReference>
<evidence type="ECO:0000313" key="14">
    <source>
        <dbReference type="Proteomes" id="UP000177081"/>
    </source>
</evidence>
<evidence type="ECO:0000256" key="4">
    <source>
        <dbReference type="ARBA" id="ARBA00022679"/>
    </source>
</evidence>
<evidence type="ECO:0000256" key="10">
    <source>
        <dbReference type="HAMAP-Rule" id="MF_00033"/>
    </source>
</evidence>
<organism evidence="13 14">
    <name type="scientific">Candidatus Wildermuthbacteria bacterium RIFCSPLOWO2_01_FULL_48_35</name>
    <dbReference type="NCBI Taxonomy" id="1802463"/>
    <lineage>
        <taxon>Bacteria</taxon>
        <taxon>Candidatus Wildermuthiibacteriota</taxon>
    </lineage>
</organism>
<dbReference type="GO" id="GO:0005975">
    <property type="term" value="P:carbohydrate metabolic process"/>
    <property type="evidence" value="ECO:0007669"/>
    <property type="project" value="InterPro"/>
</dbReference>
<comment type="caution">
    <text evidence="10">Lacks conserved residue(s) required for the propagation of feature annotation.</text>
</comment>
<feature type="binding site" evidence="10">
    <location>
        <position position="201"/>
    </location>
    <ligand>
        <name>UDP-N-acetyl-alpha-D-glucosamine</name>
        <dbReference type="ChEBI" id="CHEBI:57705"/>
    </ligand>
</feature>
<comment type="catalytic activity">
    <reaction evidence="10">
        <text>di-trans,octa-cis-undecaprenyl diphospho-N-acetyl-alpha-D-muramoyl-L-alanyl-D-glutamyl-meso-2,6-diaminopimeloyl-D-alanyl-D-alanine + UDP-N-acetyl-alpha-D-glucosamine = di-trans,octa-cis-undecaprenyl diphospho-[N-acetyl-alpha-D-glucosaminyl-(1-&gt;4)]-N-acetyl-alpha-D-muramoyl-L-alanyl-D-glutamyl-meso-2,6-diaminopimeloyl-D-alanyl-D-alanine + UDP + H(+)</text>
        <dbReference type="Rhea" id="RHEA:31227"/>
        <dbReference type="ChEBI" id="CHEBI:15378"/>
        <dbReference type="ChEBI" id="CHEBI:57705"/>
        <dbReference type="ChEBI" id="CHEBI:58223"/>
        <dbReference type="ChEBI" id="CHEBI:61387"/>
        <dbReference type="ChEBI" id="CHEBI:61388"/>
        <dbReference type="EC" id="2.4.1.227"/>
    </reaction>
</comment>
<evidence type="ECO:0000256" key="5">
    <source>
        <dbReference type="ARBA" id="ARBA00022960"/>
    </source>
</evidence>
<dbReference type="PANTHER" id="PTHR21015:SF27">
    <property type="entry name" value="UDP-N-ACETYLGLUCOSAMINE--N-ACETYLMURAMYL-(PENTAPEPTIDE) PYROPHOSPHORYL-UNDECAPRENOL N-ACETYLGLUCOSAMINE TRANSFERASE"/>
    <property type="match status" value="1"/>
</dbReference>
<keyword evidence="2 10" id="KW-0132">Cell division</keyword>
<dbReference type="InterPro" id="IPR007235">
    <property type="entry name" value="Glyco_trans_28_C"/>
</dbReference>
<proteinExistence type="inferred from homology"/>
<name>A0A1G2RST8_9BACT</name>
<feature type="domain" description="Glycosyl transferase family 28 C-terminal" evidence="12">
    <location>
        <begin position="195"/>
        <end position="357"/>
    </location>
</feature>
<comment type="similarity">
    <text evidence="10">Belongs to the glycosyltransferase 28 family. MurG subfamily.</text>
</comment>
<protein>
    <recommendedName>
        <fullName evidence="10">UDP-N-acetylglucosamine--N-acetylmuramyl-(pentapeptide) pyrophosphoryl-undecaprenol N-acetylglucosamine transferase</fullName>
        <ecNumber evidence="10">2.4.1.227</ecNumber>
    </recommendedName>
    <alternativeName>
        <fullName evidence="10">Undecaprenyl-PP-MurNAc-pentapeptide-UDPGlcNAc GlcNAc transferase</fullName>
    </alternativeName>
</protein>
<dbReference type="CDD" id="cd03785">
    <property type="entry name" value="GT28_MurG"/>
    <property type="match status" value="1"/>
</dbReference>
<dbReference type="HAMAP" id="MF_00033">
    <property type="entry name" value="MurG"/>
    <property type="match status" value="1"/>
</dbReference>
<reference evidence="13 14" key="1">
    <citation type="journal article" date="2016" name="Nat. Commun.">
        <title>Thousands of microbial genomes shed light on interconnected biogeochemical processes in an aquifer system.</title>
        <authorList>
            <person name="Anantharaman K."/>
            <person name="Brown C.T."/>
            <person name="Hug L.A."/>
            <person name="Sharon I."/>
            <person name="Castelle C.J."/>
            <person name="Probst A.J."/>
            <person name="Thomas B.C."/>
            <person name="Singh A."/>
            <person name="Wilkins M.J."/>
            <person name="Karaoz U."/>
            <person name="Brodie E.L."/>
            <person name="Williams K.H."/>
            <person name="Hubbard S.S."/>
            <person name="Banfield J.F."/>
        </authorList>
    </citation>
    <scope>NUCLEOTIDE SEQUENCE [LARGE SCALE GENOMIC DNA]</scope>
</reference>
<evidence type="ECO:0000256" key="9">
    <source>
        <dbReference type="ARBA" id="ARBA00023316"/>
    </source>
</evidence>
<evidence type="ECO:0000256" key="3">
    <source>
        <dbReference type="ARBA" id="ARBA00022676"/>
    </source>
</evidence>
<feature type="binding site" evidence="10">
    <location>
        <begin position="10"/>
        <end position="12"/>
    </location>
    <ligand>
        <name>UDP-N-acetyl-alpha-D-glucosamine</name>
        <dbReference type="ChEBI" id="CHEBI:57705"/>
    </ligand>
</feature>
<dbReference type="Pfam" id="PF03033">
    <property type="entry name" value="Glyco_transf_28"/>
    <property type="match status" value="1"/>
</dbReference>
<comment type="caution">
    <text evidence="13">The sequence shown here is derived from an EMBL/GenBank/DDBJ whole genome shotgun (WGS) entry which is preliminary data.</text>
</comment>
<keyword evidence="8 10" id="KW-0131">Cell cycle</keyword>
<evidence type="ECO:0000259" key="11">
    <source>
        <dbReference type="Pfam" id="PF03033"/>
    </source>
</evidence>
<sequence length="374" mass="41316">MKILFTGGGTGGHIVPIIGIAREMKLLYPNSDLKFFYIGPRDSFGAMLLAQEGIKVRSIFAGKIRRNLDWKTVLQNALDLLVKIPLGIFQSFWYIFFIGPDLVLSKGGYGSFPVVFSAWVLQTPIFLHESDVAPGLANRISGKMAVEIFVSFPKTEYFAVQKSIIVGNPIRREILGGSAEEGRAKLHLTGKRPVMLVLGGSQGAQRINDVILAALPELLVDFEIIHQTGDQNFSAVQAEAEVIMPRGYEGFYHPVSFLREVDLRDAYSACDIVIARSGAGIIFETAAVGKPSILVPLPEAAQNHQYKNAYAYGSHGAAIVMEEPNFLPHFFVERLTYLFSHQDELEKMAKAARTFASPKAGQIIAEYVWGYLMQ</sequence>
<comment type="subcellular location">
    <subcellularLocation>
        <location evidence="10">Cell membrane</location>
        <topology evidence="10">Peripheral membrane protein</topology>
        <orientation evidence="10">Cytoplasmic side</orientation>
    </subcellularLocation>
</comment>
<dbReference type="GO" id="GO:0071555">
    <property type="term" value="P:cell wall organization"/>
    <property type="evidence" value="ECO:0007669"/>
    <property type="project" value="UniProtKB-KW"/>
</dbReference>
<dbReference type="EC" id="2.4.1.227" evidence="10"/>
<evidence type="ECO:0000256" key="7">
    <source>
        <dbReference type="ARBA" id="ARBA00023136"/>
    </source>
</evidence>
<dbReference type="AlphaFoldDB" id="A0A1G2RST8"/>
<evidence type="ECO:0000313" key="13">
    <source>
        <dbReference type="EMBL" id="OHA75910.1"/>
    </source>
</evidence>
<evidence type="ECO:0000256" key="6">
    <source>
        <dbReference type="ARBA" id="ARBA00022984"/>
    </source>
</evidence>
<keyword evidence="5 10" id="KW-0133">Cell shape</keyword>
<keyword evidence="7 10" id="KW-0472">Membrane</keyword>
<dbReference type="Proteomes" id="UP000177081">
    <property type="component" value="Unassembled WGS sequence"/>
</dbReference>
<dbReference type="InterPro" id="IPR006009">
    <property type="entry name" value="GlcNAc_MurG"/>
</dbReference>
<feature type="binding site" evidence="10">
    <location>
        <position position="305"/>
    </location>
    <ligand>
        <name>UDP-N-acetyl-alpha-D-glucosamine</name>
        <dbReference type="ChEBI" id="CHEBI:57705"/>
    </ligand>
</feature>
<dbReference type="InterPro" id="IPR004276">
    <property type="entry name" value="GlycoTrans_28_N"/>
</dbReference>
<feature type="domain" description="Glycosyltransferase family 28 N-terminal" evidence="11">
    <location>
        <begin position="3"/>
        <end position="149"/>
    </location>
</feature>
<keyword evidence="3 10" id="KW-0328">Glycosyltransferase</keyword>
<accession>A0A1G2RST8</accession>
<dbReference type="Gene3D" id="3.40.50.2000">
    <property type="entry name" value="Glycogen Phosphorylase B"/>
    <property type="match status" value="2"/>
</dbReference>
<keyword evidence="6 10" id="KW-0573">Peptidoglycan synthesis</keyword>
<dbReference type="GO" id="GO:0005886">
    <property type="term" value="C:plasma membrane"/>
    <property type="evidence" value="ECO:0007669"/>
    <property type="project" value="UniProtKB-SubCell"/>
</dbReference>